<evidence type="ECO:0000313" key="3">
    <source>
        <dbReference type="Proteomes" id="UP000011185"/>
    </source>
</evidence>
<accession>L7JX59</accession>
<protein>
    <submittedName>
        <fullName evidence="2">Putative Cdc37</fullName>
    </submittedName>
</protein>
<dbReference type="AlphaFoldDB" id="L7JX59"/>
<dbReference type="InterPro" id="IPR013855">
    <property type="entry name" value="Cdc37_N_dom"/>
</dbReference>
<keyword evidence="3" id="KW-1185">Reference proteome</keyword>
<dbReference type="Proteomes" id="UP000011185">
    <property type="component" value="Unassembled WGS sequence"/>
</dbReference>
<dbReference type="VEuPathDB" id="MicrosporidiaDB:THOM_1708"/>
<feature type="domain" description="Cdc37 N-terminal" evidence="1">
    <location>
        <begin position="13"/>
        <end position="151"/>
    </location>
</feature>
<evidence type="ECO:0000259" key="1">
    <source>
        <dbReference type="Pfam" id="PF03234"/>
    </source>
</evidence>
<dbReference type="OMA" id="CRKYYED"/>
<name>L7JX59_TRAHO</name>
<dbReference type="EMBL" id="JH993971">
    <property type="protein sequence ID" value="ELQ75322.1"/>
    <property type="molecule type" value="Genomic_DNA"/>
</dbReference>
<proteinExistence type="predicted"/>
<sequence>MSLTLVMNHPINEMELSSDSTEYEHPNIEKSTLRRLVREKRKHDKEEWAKELDNIKKILSERYDPELENRKKFLEQKLKPKFVETSTNMINNTVEERNEDDKFADYLLFLGGDPTIDNFIEFVEDTKNINLERFDEFLLMNLSENIKEGLDEAGMVISTLSLYFKYLKQGGMPLLRKLSDSLKDESKKHIFDEECRKYYEDSKDALLNLKNTRKQTEG</sequence>
<dbReference type="Pfam" id="PF03234">
    <property type="entry name" value="CDC37_N"/>
    <property type="match status" value="1"/>
</dbReference>
<dbReference type="STRING" id="72359.L7JX59"/>
<organism evidence="2 3">
    <name type="scientific">Trachipleistophora hominis</name>
    <name type="common">Microsporidian parasite</name>
    <dbReference type="NCBI Taxonomy" id="72359"/>
    <lineage>
        <taxon>Eukaryota</taxon>
        <taxon>Fungi</taxon>
        <taxon>Fungi incertae sedis</taxon>
        <taxon>Microsporidia</taxon>
        <taxon>Pleistophoridae</taxon>
        <taxon>Trachipleistophora</taxon>
    </lineage>
</organism>
<dbReference type="GO" id="GO:0019901">
    <property type="term" value="F:protein kinase binding"/>
    <property type="evidence" value="ECO:0007669"/>
    <property type="project" value="InterPro"/>
</dbReference>
<dbReference type="OrthoDB" id="440202at2759"/>
<dbReference type="InParanoid" id="L7JX59"/>
<evidence type="ECO:0000313" key="2">
    <source>
        <dbReference type="EMBL" id="ELQ75322.1"/>
    </source>
</evidence>
<reference evidence="2 3" key="1">
    <citation type="journal article" date="2012" name="PLoS Pathog.">
        <title>The genome of the obligate intracellular parasite Trachipleistophora hominis: new insights into microsporidian genome dynamics and reductive evolution.</title>
        <authorList>
            <person name="Heinz E."/>
            <person name="Williams T.A."/>
            <person name="Nakjang S."/>
            <person name="Noel C.J."/>
            <person name="Swan D.C."/>
            <person name="Goldberg A.V."/>
            <person name="Harris S.R."/>
            <person name="Weinmaier T."/>
            <person name="Markert S."/>
            <person name="Becher D."/>
            <person name="Bernhardt J."/>
            <person name="Dagan T."/>
            <person name="Hacker C."/>
            <person name="Lucocq J.M."/>
            <person name="Schweder T."/>
            <person name="Rattei T."/>
            <person name="Hall N."/>
            <person name="Hirt R.P."/>
            <person name="Embley T.M."/>
        </authorList>
    </citation>
    <scope>NUCLEOTIDE SEQUENCE [LARGE SCALE GENOMIC DNA]</scope>
</reference>
<dbReference type="HOGENOM" id="CLU_113437_0_0_1"/>
<gene>
    <name evidence="2" type="ORF">THOM_1708</name>
</gene>